<evidence type="ECO:0000313" key="3">
    <source>
        <dbReference type="Proteomes" id="UP000327157"/>
    </source>
</evidence>
<reference evidence="3" key="2">
    <citation type="submission" date="2019-10" db="EMBL/GenBank/DDBJ databases">
        <title>A de novo genome assembly of a pear dwarfing rootstock.</title>
        <authorList>
            <person name="Wang F."/>
            <person name="Wang J."/>
            <person name="Li S."/>
            <person name="Zhang Y."/>
            <person name="Fang M."/>
            <person name="Ma L."/>
            <person name="Zhao Y."/>
            <person name="Jiang S."/>
        </authorList>
    </citation>
    <scope>NUCLEOTIDE SEQUENCE [LARGE SCALE GENOMIC DNA]</scope>
</reference>
<dbReference type="OrthoDB" id="619536at2759"/>
<dbReference type="PANTHER" id="PTHR15430:SF1">
    <property type="entry name" value="GLOMULIN"/>
    <property type="match status" value="1"/>
</dbReference>
<dbReference type="InterPro" id="IPR019516">
    <property type="entry name" value="Glomulin/ALF4"/>
</dbReference>
<protein>
    <submittedName>
        <fullName evidence="2">Aberrant root formation protein 4</fullName>
    </submittedName>
</protein>
<evidence type="ECO:0000256" key="1">
    <source>
        <dbReference type="SAM" id="Phobius"/>
    </source>
</evidence>
<feature type="transmembrane region" description="Helical" evidence="1">
    <location>
        <begin position="107"/>
        <end position="126"/>
    </location>
</feature>
<dbReference type="GO" id="GO:0005737">
    <property type="term" value="C:cytoplasm"/>
    <property type="evidence" value="ECO:0007669"/>
    <property type="project" value="TreeGrafter"/>
</dbReference>
<dbReference type="AlphaFoldDB" id="A0A5N5HUN8"/>
<dbReference type="EMBL" id="SMOL01000148">
    <property type="protein sequence ID" value="KAB2629260.1"/>
    <property type="molecule type" value="Genomic_DNA"/>
</dbReference>
<comment type="caution">
    <text evidence="2">The sequence shown here is derived from an EMBL/GenBank/DDBJ whole genome shotgun (WGS) entry which is preliminary data.</text>
</comment>
<reference evidence="2 3" key="1">
    <citation type="submission" date="2019-09" db="EMBL/GenBank/DDBJ databases">
        <authorList>
            <person name="Ou C."/>
        </authorList>
    </citation>
    <scope>NUCLEOTIDE SEQUENCE [LARGE SCALE GENOMIC DNA]</scope>
    <source>
        <strain evidence="2">S2</strain>
        <tissue evidence="2">Leaf</tissue>
    </source>
</reference>
<proteinExistence type="predicted"/>
<gene>
    <name evidence="2" type="ORF">D8674_034055</name>
</gene>
<dbReference type="PANTHER" id="PTHR15430">
    <property type="entry name" value="GLOMULIN"/>
    <property type="match status" value="1"/>
</dbReference>
<keyword evidence="1" id="KW-1133">Transmembrane helix</keyword>
<name>A0A5N5HUN8_9ROSA</name>
<sequence length="275" mass="30365">MAVWKFGGISEGCLEVAESTIDFFISIETIKDSGYIAPLLTGLSKVVPSTILLIFDRALAIAHSIRSVCVKLEGVANEKLRALLGLYVLQIMAIVSMNHNVTSSQLFVLQLSSFFAFCGLSYLGVITGSDVDKRTREVVGVIWGHASDDVVRAAEGHLTSVKLEPKNNQTERWQAVGMLKHILAPASLPWELKRYTINFLICITDGNISHYDERKDFSSFKILQYLTDIAFALASTFNSFKLYVNSDFNGFVVFSFKTGSLCMRSKSLSEGHEAG</sequence>
<organism evidence="2 3">
    <name type="scientific">Pyrus ussuriensis x Pyrus communis</name>
    <dbReference type="NCBI Taxonomy" id="2448454"/>
    <lineage>
        <taxon>Eukaryota</taxon>
        <taxon>Viridiplantae</taxon>
        <taxon>Streptophyta</taxon>
        <taxon>Embryophyta</taxon>
        <taxon>Tracheophyta</taxon>
        <taxon>Spermatophyta</taxon>
        <taxon>Magnoliopsida</taxon>
        <taxon>eudicotyledons</taxon>
        <taxon>Gunneridae</taxon>
        <taxon>Pentapetalae</taxon>
        <taxon>rosids</taxon>
        <taxon>fabids</taxon>
        <taxon>Rosales</taxon>
        <taxon>Rosaceae</taxon>
        <taxon>Amygdaloideae</taxon>
        <taxon>Maleae</taxon>
        <taxon>Pyrus</taxon>
    </lineage>
</organism>
<keyword evidence="3" id="KW-1185">Reference proteome</keyword>
<accession>A0A5N5HUN8</accession>
<keyword evidence="1" id="KW-0812">Transmembrane</keyword>
<dbReference type="Proteomes" id="UP000327157">
    <property type="component" value="Chromosome 8"/>
</dbReference>
<keyword evidence="1" id="KW-0472">Membrane</keyword>
<feature type="transmembrane region" description="Helical" evidence="1">
    <location>
        <begin position="82"/>
        <end position="101"/>
    </location>
</feature>
<reference evidence="2 3" key="3">
    <citation type="submission" date="2019-11" db="EMBL/GenBank/DDBJ databases">
        <title>A de novo genome assembly of a pear dwarfing rootstock.</title>
        <authorList>
            <person name="Wang F."/>
            <person name="Wang J."/>
            <person name="Li S."/>
            <person name="Zhang Y."/>
            <person name="Fang M."/>
            <person name="Ma L."/>
            <person name="Zhao Y."/>
            <person name="Jiang S."/>
        </authorList>
    </citation>
    <scope>NUCLEOTIDE SEQUENCE [LARGE SCALE GENOMIC DNA]</scope>
    <source>
        <strain evidence="2">S2</strain>
        <tissue evidence="2">Leaf</tissue>
    </source>
</reference>
<dbReference type="GO" id="GO:0055105">
    <property type="term" value="F:ubiquitin-protein transferase inhibitor activity"/>
    <property type="evidence" value="ECO:0007669"/>
    <property type="project" value="TreeGrafter"/>
</dbReference>
<evidence type="ECO:0000313" key="2">
    <source>
        <dbReference type="EMBL" id="KAB2629260.1"/>
    </source>
</evidence>